<evidence type="ECO:0000313" key="2">
    <source>
        <dbReference type="EMBL" id="EUC53345.1"/>
    </source>
</evidence>
<sequence length="60" mass="6885">MNKKARKNDIKSGEIHARRSFVTDRSNKSRRDKMVRVMAIIMIALMVGFSFITAGIFLLN</sequence>
<gene>
    <name evidence="2" type="ORF">HMPREF0581_0728</name>
</gene>
<dbReference type="AlphaFoldDB" id="X8IU79"/>
<keyword evidence="1" id="KW-0812">Transmembrane</keyword>
<dbReference type="EMBL" id="JALU01000005">
    <property type="protein sequence ID" value="EUC53345.1"/>
    <property type="molecule type" value="Genomic_DNA"/>
</dbReference>
<name>X8IU79_9FIRM</name>
<organism evidence="2 3">
    <name type="scientific">Mogibacterium timidum ATCC 33093</name>
    <dbReference type="NCBI Taxonomy" id="1401079"/>
    <lineage>
        <taxon>Bacteria</taxon>
        <taxon>Bacillati</taxon>
        <taxon>Bacillota</taxon>
        <taxon>Clostridia</taxon>
        <taxon>Peptostreptococcales</taxon>
        <taxon>Anaerovoracaceae</taxon>
        <taxon>Mogibacterium</taxon>
    </lineage>
</organism>
<proteinExistence type="predicted"/>
<accession>X8IU79</accession>
<dbReference type="Proteomes" id="UP000022645">
    <property type="component" value="Unassembled WGS sequence"/>
</dbReference>
<keyword evidence="1" id="KW-1133">Transmembrane helix</keyword>
<comment type="caution">
    <text evidence="2">The sequence shown here is derived from an EMBL/GenBank/DDBJ whole genome shotgun (WGS) entry which is preliminary data.</text>
</comment>
<dbReference type="RefSeq" id="WP_036379934.1">
    <property type="nucleotide sequence ID" value="NZ_JALU01000005.1"/>
</dbReference>
<evidence type="ECO:0000256" key="1">
    <source>
        <dbReference type="SAM" id="Phobius"/>
    </source>
</evidence>
<protein>
    <submittedName>
        <fullName evidence="2">PF13253 family protein</fullName>
    </submittedName>
</protein>
<keyword evidence="1" id="KW-0472">Membrane</keyword>
<evidence type="ECO:0000313" key="3">
    <source>
        <dbReference type="Proteomes" id="UP000022645"/>
    </source>
</evidence>
<reference evidence="2 3" key="1">
    <citation type="submission" date="2014-01" db="EMBL/GenBank/DDBJ databases">
        <authorList>
            <person name="Durkin A.S."/>
            <person name="McCorrison J."/>
            <person name="Torralba M."/>
            <person name="Gillis M."/>
            <person name="Haft D.H."/>
            <person name="Methe B."/>
            <person name="Sutton G."/>
            <person name="Nelson K.E."/>
        </authorList>
    </citation>
    <scope>NUCLEOTIDE SEQUENCE [LARGE SCALE GENOMIC DNA]</scope>
    <source>
        <strain evidence="2 3">ATCC 33093</strain>
    </source>
</reference>
<feature type="transmembrane region" description="Helical" evidence="1">
    <location>
        <begin position="35"/>
        <end position="59"/>
    </location>
</feature>